<dbReference type="RefSeq" id="WP_166234372.1">
    <property type="nucleotide sequence ID" value="NZ_CP049865.1"/>
</dbReference>
<keyword evidence="6" id="KW-0418">Kinase</keyword>
<dbReference type="InterPro" id="IPR003594">
    <property type="entry name" value="HATPase_dom"/>
</dbReference>
<dbReference type="Proteomes" id="UP000501058">
    <property type="component" value="Chromosome"/>
</dbReference>
<keyword evidence="4" id="KW-0808">Transferase</keyword>
<dbReference type="InterPro" id="IPR011102">
    <property type="entry name" value="Sig_transdc_His_kinase_HWE"/>
</dbReference>
<dbReference type="EMBL" id="CP049865">
    <property type="protein sequence ID" value="QIK73303.1"/>
    <property type="molecule type" value="Genomic_DNA"/>
</dbReference>
<dbReference type="PANTHER" id="PTHR41523">
    <property type="entry name" value="TWO-COMPONENT SYSTEM SENSOR PROTEIN"/>
    <property type="match status" value="1"/>
</dbReference>
<dbReference type="InterPro" id="IPR022066">
    <property type="entry name" value="PdtaS_GAF"/>
</dbReference>
<dbReference type="GO" id="GO:0004673">
    <property type="term" value="F:protein histidine kinase activity"/>
    <property type="evidence" value="ECO:0007669"/>
    <property type="project" value="UniProtKB-EC"/>
</dbReference>
<dbReference type="Gene3D" id="3.30.565.10">
    <property type="entry name" value="Histidine kinase-like ATPase, C-terminal domain"/>
    <property type="match status" value="1"/>
</dbReference>
<dbReference type="PROSITE" id="PS50109">
    <property type="entry name" value="HIS_KIN"/>
    <property type="match status" value="1"/>
</dbReference>
<dbReference type="SMART" id="SM00911">
    <property type="entry name" value="HWE_HK"/>
    <property type="match status" value="1"/>
</dbReference>
<evidence type="ECO:0000313" key="10">
    <source>
        <dbReference type="Proteomes" id="UP000501058"/>
    </source>
</evidence>
<dbReference type="SUPFAM" id="SSF55874">
    <property type="entry name" value="ATPase domain of HSP90 chaperone/DNA topoisomerase II/histidine kinase"/>
    <property type="match status" value="1"/>
</dbReference>
<evidence type="ECO:0000256" key="5">
    <source>
        <dbReference type="ARBA" id="ARBA00022741"/>
    </source>
</evidence>
<comment type="catalytic activity">
    <reaction evidence="1">
        <text>ATP + protein L-histidine = ADP + protein N-phospho-L-histidine.</text>
        <dbReference type="EC" id="2.7.13.3"/>
    </reaction>
</comment>
<dbReference type="PANTHER" id="PTHR41523:SF8">
    <property type="entry name" value="ETHYLENE RESPONSE SENSOR PROTEIN"/>
    <property type="match status" value="1"/>
</dbReference>
<evidence type="ECO:0000256" key="2">
    <source>
        <dbReference type="ARBA" id="ARBA00012438"/>
    </source>
</evidence>
<dbReference type="SMART" id="SM00387">
    <property type="entry name" value="HATPase_c"/>
    <property type="match status" value="1"/>
</dbReference>
<gene>
    <name evidence="9" type="ORF">G7070_14840</name>
</gene>
<dbReference type="InterPro" id="IPR011495">
    <property type="entry name" value="Sig_transdc_His_kin_sub2_dim/P"/>
</dbReference>
<feature type="domain" description="Histidine kinase" evidence="8">
    <location>
        <begin position="294"/>
        <end position="486"/>
    </location>
</feature>
<reference evidence="9 10" key="1">
    <citation type="submission" date="2020-03" db="EMBL/GenBank/DDBJ databases">
        <title>Propioniciclava sp. nov., isolated from Hydrophilus acuminatus.</title>
        <authorList>
            <person name="Hyun D.-W."/>
            <person name="Bae J.-W."/>
        </authorList>
    </citation>
    <scope>NUCLEOTIDE SEQUENCE [LARGE SCALE GENOMIC DNA]</scope>
    <source>
        <strain evidence="9 10">HDW11</strain>
    </source>
</reference>
<proteinExistence type="predicted"/>
<evidence type="ECO:0000259" key="8">
    <source>
        <dbReference type="PROSITE" id="PS50109"/>
    </source>
</evidence>
<dbReference type="Pfam" id="PF02518">
    <property type="entry name" value="HATPase_c"/>
    <property type="match status" value="1"/>
</dbReference>
<dbReference type="AlphaFoldDB" id="A0A6G7Y930"/>
<dbReference type="GO" id="GO:0005524">
    <property type="term" value="F:ATP binding"/>
    <property type="evidence" value="ECO:0007669"/>
    <property type="project" value="UniProtKB-KW"/>
</dbReference>
<keyword evidence="5" id="KW-0547">Nucleotide-binding</keyword>
<dbReference type="Pfam" id="PF12282">
    <property type="entry name" value="GAF_PdtaS"/>
    <property type="match status" value="1"/>
</dbReference>
<evidence type="ECO:0000256" key="6">
    <source>
        <dbReference type="ARBA" id="ARBA00022777"/>
    </source>
</evidence>
<evidence type="ECO:0000256" key="3">
    <source>
        <dbReference type="ARBA" id="ARBA00022553"/>
    </source>
</evidence>
<dbReference type="EC" id="2.7.13.3" evidence="2"/>
<protein>
    <recommendedName>
        <fullName evidence="2">histidine kinase</fullName>
        <ecNumber evidence="2">2.7.13.3</ecNumber>
    </recommendedName>
</protein>
<dbReference type="Gene3D" id="3.30.450.20">
    <property type="entry name" value="PAS domain"/>
    <property type="match status" value="1"/>
</dbReference>
<evidence type="ECO:0000313" key="9">
    <source>
        <dbReference type="EMBL" id="QIK73303.1"/>
    </source>
</evidence>
<evidence type="ECO:0000256" key="1">
    <source>
        <dbReference type="ARBA" id="ARBA00000085"/>
    </source>
</evidence>
<name>A0A6G7Y930_9ACTN</name>
<keyword evidence="3" id="KW-0597">Phosphoprotein</keyword>
<accession>A0A6G7Y930</accession>
<dbReference type="InterPro" id="IPR038424">
    <property type="entry name" value="H_kinase_PdtaS_GAF_sf"/>
</dbReference>
<evidence type="ECO:0000256" key="4">
    <source>
        <dbReference type="ARBA" id="ARBA00022679"/>
    </source>
</evidence>
<organism evidence="9 10">
    <name type="scientific">Propioniciclava coleopterorum</name>
    <dbReference type="NCBI Taxonomy" id="2714937"/>
    <lineage>
        <taxon>Bacteria</taxon>
        <taxon>Bacillati</taxon>
        <taxon>Actinomycetota</taxon>
        <taxon>Actinomycetes</taxon>
        <taxon>Propionibacteriales</taxon>
        <taxon>Propionibacteriaceae</taxon>
        <taxon>Propioniciclava</taxon>
    </lineage>
</organism>
<evidence type="ECO:0000256" key="7">
    <source>
        <dbReference type="ARBA" id="ARBA00022840"/>
    </source>
</evidence>
<dbReference type="Gene3D" id="3.30.450.280">
    <property type="entry name" value="GAF domain"/>
    <property type="match status" value="1"/>
</dbReference>
<dbReference type="InterPro" id="IPR005467">
    <property type="entry name" value="His_kinase_dom"/>
</dbReference>
<dbReference type="KEGG" id="prv:G7070_14840"/>
<dbReference type="InterPro" id="IPR036890">
    <property type="entry name" value="HATPase_C_sf"/>
</dbReference>
<keyword evidence="10" id="KW-1185">Reference proteome</keyword>
<dbReference type="Pfam" id="PF07568">
    <property type="entry name" value="HisKA_2"/>
    <property type="match status" value="1"/>
</dbReference>
<keyword evidence="7" id="KW-0067">ATP-binding</keyword>
<sequence length="486" mass="52885">MLSMTEVIAEHSDLSANDTLWLAGLVDQWDMLADLAFSDLILWVPDVDDNVFWAAAQCRPTTGPTALEDDVVGEDIAYDPESLVIEAYLSQEVSQTSGNKLHAGIPVDVHAVPILRDGRAIAVVEVHTNRMGVRAPGALEDTYLETAMVLMEMMRQGRFPTPGDKPVPWGTPRVGDGSLRVTAGGVVAFASPNAMSAFRRLGWGGDLLGDRLAEIMDSFKHGRREPVEEMAPPLLSDHRVREMELETMDGAMRLRSQPLWRDGEPDGWFVTCRDVTDLRTRERELVTKDATIREIHHRVKNNLQTVAALLRLQARRTTSPEASNALADAQKRVAAIAVVHEILSQGFDTSVSFDEVADRLMTMVRDVATSRSKVTMTRIGSFGNIPADVATNLSLVFTEVVQNALEHGLGDRPGHVVVTADLRGGYLSVEVANDGETLPPDFAPGSSHSLGLSIVTTLVADLEGTFAMERGPEGEGTLAKIVIPLD</sequence>